<geneLocation type="mitochondrion" evidence="2"/>
<accession>A0A117NGM9</accession>
<feature type="region of interest" description="Disordered" evidence="1">
    <location>
        <begin position="1"/>
        <end position="34"/>
    </location>
</feature>
<evidence type="ECO:0000313" key="2">
    <source>
        <dbReference type="EMBL" id="KUM47002.1"/>
    </source>
</evidence>
<dbReference type="AlphaFoldDB" id="A0A117NGM9"/>
<name>A0A117NGM9_PICGL</name>
<proteinExistence type="predicted"/>
<evidence type="ECO:0000256" key="1">
    <source>
        <dbReference type="SAM" id="MobiDB-lite"/>
    </source>
</evidence>
<comment type="caution">
    <text evidence="2">The sequence shown here is derived from an EMBL/GenBank/DDBJ whole genome shotgun (WGS) entry which is preliminary data.</text>
</comment>
<protein>
    <submittedName>
        <fullName evidence="2">Uncharacterized protein</fullName>
    </submittedName>
</protein>
<gene>
    <name evidence="2" type="ORF">ABT39_MTgene6006</name>
</gene>
<dbReference type="EMBL" id="LKAM01000008">
    <property type="protein sequence ID" value="KUM47002.1"/>
    <property type="molecule type" value="Genomic_DNA"/>
</dbReference>
<keyword evidence="2" id="KW-0496">Mitochondrion</keyword>
<feature type="compositionally biased region" description="Polar residues" evidence="1">
    <location>
        <begin position="8"/>
        <end position="19"/>
    </location>
</feature>
<reference evidence="2" key="1">
    <citation type="journal article" date="2015" name="Genome Biol. Evol.">
        <title>Organellar Genomes of White Spruce (Picea glauca): Assembly and Annotation.</title>
        <authorList>
            <person name="Jackman S.D."/>
            <person name="Warren R.L."/>
            <person name="Gibb E.A."/>
            <person name="Vandervalk B.P."/>
            <person name="Mohamadi H."/>
            <person name="Chu J."/>
            <person name="Raymond A."/>
            <person name="Pleasance S."/>
            <person name="Coope R."/>
            <person name="Wildung M.R."/>
            <person name="Ritland C.E."/>
            <person name="Bousquet J."/>
            <person name="Jones S.J."/>
            <person name="Bohlmann J."/>
            <person name="Birol I."/>
        </authorList>
    </citation>
    <scope>NUCLEOTIDE SEQUENCE [LARGE SCALE GENOMIC DNA]</scope>
    <source>
        <tissue evidence="2">Flushing bud</tissue>
    </source>
</reference>
<sequence length="34" mass="4052">MNWELNESRNAQNRQNQILETKVPPSTPFRIPNK</sequence>
<organism evidence="2">
    <name type="scientific">Picea glauca</name>
    <name type="common">White spruce</name>
    <name type="synonym">Pinus glauca</name>
    <dbReference type="NCBI Taxonomy" id="3330"/>
    <lineage>
        <taxon>Eukaryota</taxon>
        <taxon>Viridiplantae</taxon>
        <taxon>Streptophyta</taxon>
        <taxon>Embryophyta</taxon>
        <taxon>Tracheophyta</taxon>
        <taxon>Spermatophyta</taxon>
        <taxon>Pinopsida</taxon>
        <taxon>Pinidae</taxon>
        <taxon>Conifers I</taxon>
        <taxon>Pinales</taxon>
        <taxon>Pinaceae</taxon>
        <taxon>Picea</taxon>
    </lineage>
</organism>